<protein>
    <submittedName>
        <fullName evidence="3">Unplaced genomic scaffold K443scaffold_135, whole genome shotgun sequence</fullName>
    </submittedName>
</protein>
<gene>
    <name evidence="3" type="ORF">K443DRAFT_103992</name>
</gene>
<accession>A0A0C9WZV1</accession>
<evidence type="ECO:0000313" key="4">
    <source>
        <dbReference type="Proteomes" id="UP000054477"/>
    </source>
</evidence>
<evidence type="ECO:0000313" key="3">
    <source>
        <dbReference type="EMBL" id="KIJ98405.1"/>
    </source>
</evidence>
<dbReference type="OrthoDB" id="3222645at2759"/>
<sequence length="474" mass="52828">MQTWRSEKHPGTLSSTGSTGFQTHRYAGTGFLQKEGADGDHRGEVVIWREGVMHPQQQAFNTSPMPSHPTDCIGADHMQNNRMGYLNGKQAHEQRSVAGFQLQQEEYIKLGAHIDRLEKENASLKRDLKITELELADARKLSQIRAEELQGAQAFLDKADVFSTTDIVEKVNILNSEISQTASLLVDLLHNAESYGSQRQPTETTNWMLGEKLARDLHELSNNSTAMNSRRREPNHWQLLLLVVFHIAITKWCSIMVSSWVPNDGTLSDSIASIYSGIRQIKDQAVCGRWRSITREQLRLSSPSNEDQLVNRFLSAIIEVLDISGLSIQDAERQKLEKRLLSLSKAVNKLRGPLGEGITSVDLEVNIIETGRTFDPRYMEESNDFKGGKPLPPGGSNFNVTSERVVGTTELGLWAKRGRTDGYESILLPKVALEEVLKESIVPMTTVTMPRRVSTRRNNTGSHPGTAAGGARPH</sequence>
<dbReference type="AlphaFoldDB" id="A0A0C9WZV1"/>
<feature type="region of interest" description="Disordered" evidence="2">
    <location>
        <begin position="452"/>
        <end position="474"/>
    </location>
</feature>
<dbReference type="EMBL" id="KN838670">
    <property type="protein sequence ID" value="KIJ98405.1"/>
    <property type="molecule type" value="Genomic_DNA"/>
</dbReference>
<dbReference type="STRING" id="1095629.A0A0C9WZV1"/>
<dbReference type="Proteomes" id="UP000054477">
    <property type="component" value="Unassembled WGS sequence"/>
</dbReference>
<evidence type="ECO:0000256" key="1">
    <source>
        <dbReference type="SAM" id="Coils"/>
    </source>
</evidence>
<reference evidence="4" key="2">
    <citation type="submission" date="2015-01" db="EMBL/GenBank/DDBJ databases">
        <title>Evolutionary Origins and Diversification of the Mycorrhizal Mutualists.</title>
        <authorList>
            <consortium name="DOE Joint Genome Institute"/>
            <consortium name="Mycorrhizal Genomics Consortium"/>
            <person name="Kohler A."/>
            <person name="Kuo A."/>
            <person name="Nagy L.G."/>
            <person name="Floudas D."/>
            <person name="Copeland A."/>
            <person name="Barry K.W."/>
            <person name="Cichocki N."/>
            <person name="Veneault-Fourrey C."/>
            <person name="LaButti K."/>
            <person name="Lindquist E.A."/>
            <person name="Lipzen A."/>
            <person name="Lundell T."/>
            <person name="Morin E."/>
            <person name="Murat C."/>
            <person name="Riley R."/>
            <person name="Ohm R."/>
            <person name="Sun H."/>
            <person name="Tunlid A."/>
            <person name="Henrissat B."/>
            <person name="Grigoriev I.V."/>
            <person name="Hibbett D.S."/>
            <person name="Martin F."/>
        </authorList>
    </citation>
    <scope>NUCLEOTIDE SEQUENCE [LARGE SCALE GENOMIC DNA]</scope>
    <source>
        <strain evidence="4">LaAM-08-1</strain>
    </source>
</reference>
<organism evidence="3 4">
    <name type="scientific">Laccaria amethystina LaAM-08-1</name>
    <dbReference type="NCBI Taxonomy" id="1095629"/>
    <lineage>
        <taxon>Eukaryota</taxon>
        <taxon>Fungi</taxon>
        <taxon>Dikarya</taxon>
        <taxon>Basidiomycota</taxon>
        <taxon>Agaricomycotina</taxon>
        <taxon>Agaricomycetes</taxon>
        <taxon>Agaricomycetidae</taxon>
        <taxon>Agaricales</taxon>
        <taxon>Agaricineae</taxon>
        <taxon>Hydnangiaceae</taxon>
        <taxon>Laccaria</taxon>
    </lineage>
</organism>
<keyword evidence="4" id="KW-1185">Reference proteome</keyword>
<feature type="compositionally biased region" description="Polar residues" evidence="2">
    <location>
        <begin position="12"/>
        <end position="22"/>
    </location>
</feature>
<feature type="coiled-coil region" evidence="1">
    <location>
        <begin position="107"/>
        <end position="141"/>
    </location>
</feature>
<dbReference type="HOGENOM" id="CLU_540866_0_0_1"/>
<proteinExistence type="predicted"/>
<feature type="compositionally biased region" description="Basic and acidic residues" evidence="2">
    <location>
        <begin position="1"/>
        <end position="10"/>
    </location>
</feature>
<keyword evidence="1" id="KW-0175">Coiled coil</keyword>
<feature type="region of interest" description="Disordered" evidence="2">
    <location>
        <begin position="1"/>
        <end position="24"/>
    </location>
</feature>
<evidence type="ECO:0000256" key="2">
    <source>
        <dbReference type="SAM" id="MobiDB-lite"/>
    </source>
</evidence>
<reference evidence="3 4" key="1">
    <citation type="submission" date="2014-04" db="EMBL/GenBank/DDBJ databases">
        <authorList>
            <consortium name="DOE Joint Genome Institute"/>
            <person name="Kuo A."/>
            <person name="Kohler A."/>
            <person name="Nagy L.G."/>
            <person name="Floudas D."/>
            <person name="Copeland A."/>
            <person name="Barry K.W."/>
            <person name="Cichocki N."/>
            <person name="Veneault-Fourrey C."/>
            <person name="LaButti K."/>
            <person name="Lindquist E.A."/>
            <person name="Lipzen A."/>
            <person name="Lundell T."/>
            <person name="Morin E."/>
            <person name="Murat C."/>
            <person name="Sun H."/>
            <person name="Tunlid A."/>
            <person name="Henrissat B."/>
            <person name="Grigoriev I.V."/>
            <person name="Hibbett D.S."/>
            <person name="Martin F."/>
            <person name="Nordberg H.P."/>
            <person name="Cantor M.N."/>
            <person name="Hua S.X."/>
        </authorList>
    </citation>
    <scope>NUCLEOTIDE SEQUENCE [LARGE SCALE GENOMIC DNA]</scope>
    <source>
        <strain evidence="3 4">LaAM-08-1</strain>
    </source>
</reference>
<name>A0A0C9WZV1_9AGAR</name>